<dbReference type="EMBL" id="MIGC01004890">
    <property type="protein sequence ID" value="PHJ17546.1"/>
    <property type="molecule type" value="Genomic_DNA"/>
</dbReference>
<evidence type="ECO:0000313" key="2">
    <source>
        <dbReference type="EMBL" id="PHJ17546.1"/>
    </source>
</evidence>
<proteinExistence type="predicted"/>
<accession>A0A2C6KMD4</accession>
<gene>
    <name evidence="2" type="ORF">CSUI_008632</name>
</gene>
<feature type="region of interest" description="Disordered" evidence="1">
    <location>
        <begin position="1"/>
        <end position="46"/>
    </location>
</feature>
<dbReference type="AlphaFoldDB" id="A0A2C6KMD4"/>
<feature type="compositionally biased region" description="Polar residues" evidence="1">
    <location>
        <begin position="1"/>
        <end position="28"/>
    </location>
</feature>
<dbReference type="Proteomes" id="UP000221165">
    <property type="component" value="Unassembled WGS sequence"/>
</dbReference>
<evidence type="ECO:0000256" key="1">
    <source>
        <dbReference type="SAM" id="MobiDB-lite"/>
    </source>
</evidence>
<comment type="caution">
    <text evidence="2">The sequence shown here is derived from an EMBL/GenBank/DDBJ whole genome shotgun (WGS) entry which is preliminary data.</text>
</comment>
<protein>
    <submittedName>
        <fullName evidence="2">Uncharacterized protein</fullName>
    </submittedName>
</protein>
<dbReference type="VEuPathDB" id="ToxoDB:CSUI_008632"/>
<dbReference type="RefSeq" id="XP_067919265.1">
    <property type="nucleotide sequence ID" value="XM_068068759.1"/>
</dbReference>
<organism evidence="2 3">
    <name type="scientific">Cystoisospora suis</name>
    <dbReference type="NCBI Taxonomy" id="483139"/>
    <lineage>
        <taxon>Eukaryota</taxon>
        <taxon>Sar</taxon>
        <taxon>Alveolata</taxon>
        <taxon>Apicomplexa</taxon>
        <taxon>Conoidasida</taxon>
        <taxon>Coccidia</taxon>
        <taxon>Eucoccidiorida</taxon>
        <taxon>Eimeriorina</taxon>
        <taxon>Sarcocystidae</taxon>
        <taxon>Cystoisospora</taxon>
    </lineage>
</organism>
<dbReference type="OrthoDB" id="333594at2759"/>
<reference evidence="2 3" key="1">
    <citation type="journal article" date="2017" name="Int. J. Parasitol.">
        <title>The genome of the protozoan parasite Cystoisospora suis and a reverse vaccinology approach to identify vaccine candidates.</title>
        <authorList>
            <person name="Palmieri N."/>
            <person name="Shrestha A."/>
            <person name="Ruttkowski B."/>
            <person name="Beck T."/>
            <person name="Vogl C."/>
            <person name="Tomley F."/>
            <person name="Blake D.P."/>
            <person name="Joachim A."/>
        </authorList>
    </citation>
    <scope>NUCLEOTIDE SEQUENCE [LARGE SCALE GENOMIC DNA]</scope>
    <source>
        <strain evidence="2 3">Wien I</strain>
    </source>
</reference>
<sequence length="233" mass="26768">MAHMSGQSSLSHVDSQGNHPSTSSATSDSHARWSSPAGAHRRDDSRRDWKKYQGSFERWMQFWKGKTLVEKVRLYSVVANSAFIAFMISRYLSERRSTGKLWEDELTRKSREADDWRCYHAHRLFHSQCRDISPIQWPGVHTSISASSSSSSSSPSSLTESADTLCGRLETVLRQCRDHLADLLPQETPAMKPITNITNMPPWLKERPVYIQFFKEKELKETGRQTTTHDRHS</sequence>
<evidence type="ECO:0000313" key="3">
    <source>
        <dbReference type="Proteomes" id="UP000221165"/>
    </source>
</evidence>
<dbReference type="GeneID" id="94431970"/>
<name>A0A2C6KMD4_9APIC</name>
<keyword evidence="3" id="KW-1185">Reference proteome</keyword>